<dbReference type="EMBL" id="AOJL01000009">
    <property type="protein sequence ID" value="ELZ51119.1"/>
    <property type="molecule type" value="Genomic_DNA"/>
</dbReference>
<evidence type="ECO:0000313" key="1">
    <source>
        <dbReference type="EMBL" id="ELZ51119.1"/>
    </source>
</evidence>
<protein>
    <submittedName>
        <fullName evidence="1">Uncharacterized protein</fullName>
    </submittedName>
</protein>
<dbReference type="AlphaFoldDB" id="M0EXG5"/>
<dbReference type="Proteomes" id="UP000011509">
    <property type="component" value="Unassembled WGS sequence"/>
</dbReference>
<name>M0EXG5_9EURY</name>
<organism evidence="1 2">
    <name type="scientific">Halorubrum coriense DSM 10284</name>
    <dbReference type="NCBI Taxonomy" id="1227466"/>
    <lineage>
        <taxon>Archaea</taxon>
        <taxon>Methanobacteriati</taxon>
        <taxon>Methanobacteriota</taxon>
        <taxon>Stenosarchaea group</taxon>
        <taxon>Halobacteria</taxon>
        <taxon>Halobacteriales</taxon>
        <taxon>Haloferacaceae</taxon>
        <taxon>Halorubrum</taxon>
    </lineage>
</organism>
<proteinExistence type="predicted"/>
<accession>M0EXG5</accession>
<reference evidence="1 2" key="1">
    <citation type="journal article" date="2014" name="PLoS Genet.">
        <title>Phylogenetically driven sequencing of extremely halophilic archaea reveals strategies for static and dynamic osmo-response.</title>
        <authorList>
            <person name="Becker E.A."/>
            <person name="Seitzer P.M."/>
            <person name="Tritt A."/>
            <person name="Larsen D."/>
            <person name="Krusor M."/>
            <person name="Yao A.I."/>
            <person name="Wu D."/>
            <person name="Madern D."/>
            <person name="Eisen J.A."/>
            <person name="Darling A.E."/>
            <person name="Facciotti M.T."/>
        </authorList>
    </citation>
    <scope>NUCLEOTIDE SEQUENCE [LARGE SCALE GENOMIC DNA]</scope>
    <source>
        <strain evidence="1 2">DSM 10284</strain>
    </source>
</reference>
<comment type="caution">
    <text evidence="1">The sequence shown here is derived from an EMBL/GenBank/DDBJ whole genome shotgun (WGS) entry which is preliminary data.</text>
</comment>
<keyword evidence="2" id="KW-1185">Reference proteome</keyword>
<sequence length="80" mass="8574">MCILGVVLGGWLRWFKCGNKQLDWARFAEFCPGTALTCGDCAADDESGCDSESDCAHVLGGNACERGEESANEQHNSTND</sequence>
<gene>
    <name evidence="1" type="ORF">C464_01526</name>
</gene>
<evidence type="ECO:0000313" key="2">
    <source>
        <dbReference type="Proteomes" id="UP000011509"/>
    </source>
</evidence>